<proteinExistence type="predicted"/>
<name>A0A5J4UXW0_9EUKA</name>
<dbReference type="Proteomes" id="UP000324800">
    <property type="component" value="Unassembled WGS sequence"/>
</dbReference>
<dbReference type="EMBL" id="SNRW01011414">
    <property type="protein sequence ID" value="KAA6375187.1"/>
    <property type="molecule type" value="Genomic_DNA"/>
</dbReference>
<evidence type="ECO:0000313" key="1">
    <source>
        <dbReference type="EMBL" id="KAA6375187.1"/>
    </source>
</evidence>
<organism evidence="1 2">
    <name type="scientific">Streblomastix strix</name>
    <dbReference type="NCBI Taxonomy" id="222440"/>
    <lineage>
        <taxon>Eukaryota</taxon>
        <taxon>Metamonada</taxon>
        <taxon>Preaxostyla</taxon>
        <taxon>Oxymonadida</taxon>
        <taxon>Streblomastigidae</taxon>
        <taxon>Streblomastix</taxon>
    </lineage>
</organism>
<comment type="caution">
    <text evidence="1">The sequence shown here is derived from an EMBL/GenBank/DDBJ whole genome shotgun (WGS) entry which is preliminary data.</text>
</comment>
<evidence type="ECO:0000313" key="2">
    <source>
        <dbReference type="Proteomes" id="UP000324800"/>
    </source>
</evidence>
<protein>
    <submittedName>
        <fullName evidence="1">Uncharacterized protein</fullName>
    </submittedName>
</protein>
<accession>A0A5J4UXW0</accession>
<sequence>MLLLVLNPVNVARLGNAHILIRYSGAVNGRLQQNQNSRLRHDQDALFQLILAVTVVIIQFLTDIVTDLTSQTRFFNPKGVSSSARITVIKSDIHSIYLILLINSYGWIAKRVQVNRKPGETRMSLSDELPLRAEIARMENSPKSQGADRELALIKIYKINE</sequence>
<reference evidence="1 2" key="1">
    <citation type="submission" date="2019-03" db="EMBL/GenBank/DDBJ databases">
        <title>Single cell metagenomics reveals metabolic interactions within the superorganism composed of flagellate Streblomastix strix and complex community of Bacteroidetes bacteria on its surface.</title>
        <authorList>
            <person name="Treitli S.C."/>
            <person name="Kolisko M."/>
            <person name="Husnik F."/>
            <person name="Keeling P."/>
            <person name="Hampl V."/>
        </authorList>
    </citation>
    <scope>NUCLEOTIDE SEQUENCE [LARGE SCALE GENOMIC DNA]</scope>
    <source>
        <strain evidence="1">ST1C</strain>
    </source>
</reference>
<dbReference type="AlphaFoldDB" id="A0A5J4UXW0"/>
<gene>
    <name evidence="1" type="ORF">EZS28_029286</name>
</gene>